<dbReference type="Proteomes" id="UP000694388">
    <property type="component" value="Unplaced"/>
</dbReference>
<dbReference type="Ensembl" id="ENSEBUT00000027166.1">
    <property type="protein sequence ID" value="ENSEBUP00000026590.1"/>
    <property type="gene ID" value="ENSEBUG00000016371.1"/>
</dbReference>
<dbReference type="GO" id="GO:0019205">
    <property type="term" value="F:nucleobase-containing compound kinase activity"/>
    <property type="evidence" value="ECO:0007669"/>
    <property type="project" value="InterPro"/>
</dbReference>
<sequence length="568" mass="64084">MEAATHVFVNHADSYVGSCLAWHLTGYTVDILKTSVNEGGDIDEEGCLHSAGKTDAMYRVAGTLTVNAKATPEFLKDSVMASSQEDLLNALMACDIIIYNITEDSQQIEEASWAVEELHDSITTFKSPKVFLLISTVMTWAYTKLLKPNNSFYPLAEEDFRRRKPHPSFQKHIDVERLVTKLGKTSNMLSTFVIAAGLIYGMGESVLHPLFKMAWLGEVSALPVYGRGNNTIPMIYIQDLGRILHYLAKNKPKTRYVLAVDNANSSLLQVVKKLSKELGPGRIEEVPKEEALLNREIKQRDYDILTVNLRMEGICSKKATIKWFAIGGLIENINLIIKEYQETRGLSPLRLCVLGPPAVGKTTVVQKLCQYYRLHHVILKEAIGEGFKKLKEVSLHIDEEREDGDEENLEEEMVSAQDAETLLGEIQVSMEQNNGRLLDRHLVRFVKEKLQSMPCQKQGFVLDGFPKTYAQAKELFIAEDQDGEKREKSILPCLVVYLDAPDEYLRNRVMNLPESIVANTHNTEGGFLRRLNNYRSISSPNDTLGYFDEHDSQIEHHSKFVIPSGFSL</sequence>
<dbReference type="Pfam" id="PF00406">
    <property type="entry name" value="ADK"/>
    <property type="match status" value="1"/>
</dbReference>
<dbReference type="InterPro" id="IPR027417">
    <property type="entry name" value="P-loop_NTPase"/>
</dbReference>
<keyword evidence="2" id="KW-0547">Nucleotide-binding</keyword>
<evidence type="ECO:0000256" key="3">
    <source>
        <dbReference type="ARBA" id="ARBA00022777"/>
    </source>
</evidence>
<dbReference type="GO" id="GO:0005524">
    <property type="term" value="F:ATP binding"/>
    <property type="evidence" value="ECO:0007669"/>
    <property type="project" value="InterPro"/>
</dbReference>
<dbReference type="SUPFAM" id="SSF51735">
    <property type="entry name" value="NAD(P)-binding Rossmann-fold domains"/>
    <property type="match status" value="1"/>
</dbReference>
<dbReference type="InterPro" id="IPR036291">
    <property type="entry name" value="NAD(P)-bd_dom_sf"/>
</dbReference>
<accession>A0A8C4R963</accession>
<dbReference type="SUPFAM" id="SSF52540">
    <property type="entry name" value="P-loop containing nucleoside triphosphate hydrolases"/>
    <property type="match status" value="1"/>
</dbReference>
<reference evidence="4" key="2">
    <citation type="submission" date="2025-09" db="UniProtKB">
        <authorList>
            <consortium name="Ensembl"/>
        </authorList>
    </citation>
    <scope>IDENTIFICATION</scope>
</reference>
<reference evidence="4" key="1">
    <citation type="submission" date="2025-08" db="UniProtKB">
        <authorList>
            <consortium name="Ensembl"/>
        </authorList>
    </citation>
    <scope>IDENTIFICATION</scope>
</reference>
<dbReference type="OMA" id="YYRIPHI"/>
<evidence type="ECO:0000313" key="4">
    <source>
        <dbReference type="Ensembl" id="ENSEBUP00000026590.1"/>
    </source>
</evidence>
<keyword evidence="5" id="KW-1185">Reference proteome</keyword>
<proteinExistence type="predicted"/>
<dbReference type="CDD" id="cd01428">
    <property type="entry name" value="ADK"/>
    <property type="match status" value="1"/>
</dbReference>
<evidence type="ECO:0000313" key="5">
    <source>
        <dbReference type="Proteomes" id="UP000694388"/>
    </source>
</evidence>
<evidence type="ECO:0000256" key="1">
    <source>
        <dbReference type="ARBA" id="ARBA00022679"/>
    </source>
</evidence>
<protein>
    <submittedName>
        <fullName evidence="4">Uncharacterized protein</fullName>
    </submittedName>
</protein>
<dbReference type="PANTHER" id="PTHR23359">
    <property type="entry name" value="NUCLEOTIDE KINASE"/>
    <property type="match status" value="1"/>
</dbReference>
<organism evidence="4 5">
    <name type="scientific">Eptatretus burgeri</name>
    <name type="common">Inshore hagfish</name>
    <dbReference type="NCBI Taxonomy" id="7764"/>
    <lineage>
        <taxon>Eukaryota</taxon>
        <taxon>Metazoa</taxon>
        <taxon>Chordata</taxon>
        <taxon>Craniata</taxon>
        <taxon>Vertebrata</taxon>
        <taxon>Cyclostomata</taxon>
        <taxon>Myxini</taxon>
        <taxon>Myxiniformes</taxon>
        <taxon>Myxinidae</taxon>
        <taxon>Eptatretinae</taxon>
        <taxon>Eptatretus</taxon>
    </lineage>
</organism>
<dbReference type="InterPro" id="IPR000850">
    <property type="entry name" value="Adenylat/UMP-CMP_kin"/>
</dbReference>
<evidence type="ECO:0000256" key="2">
    <source>
        <dbReference type="ARBA" id="ARBA00022741"/>
    </source>
</evidence>
<dbReference type="GO" id="GO:0006139">
    <property type="term" value="P:nucleobase-containing compound metabolic process"/>
    <property type="evidence" value="ECO:0007669"/>
    <property type="project" value="InterPro"/>
</dbReference>
<keyword evidence="3" id="KW-0418">Kinase</keyword>
<dbReference type="Gene3D" id="3.40.50.300">
    <property type="entry name" value="P-loop containing nucleotide triphosphate hydrolases"/>
    <property type="match status" value="1"/>
</dbReference>
<name>A0A8C4R963_EPTBU</name>
<keyword evidence="1" id="KW-0808">Transferase</keyword>
<dbReference type="GeneTree" id="ENSGT00390000015102"/>
<dbReference type="Gene3D" id="3.40.50.720">
    <property type="entry name" value="NAD(P)-binding Rossmann-like Domain"/>
    <property type="match status" value="1"/>
</dbReference>
<dbReference type="AlphaFoldDB" id="A0A8C4R963"/>